<accession>A0A1Y5TV09</accession>
<dbReference type="Gene3D" id="3.40.50.300">
    <property type="entry name" value="P-loop containing nucleotide triphosphate hydrolases"/>
    <property type="match status" value="1"/>
</dbReference>
<reference evidence="3 4" key="1">
    <citation type="submission" date="2017-03" db="EMBL/GenBank/DDBJ databases">
        <authorList>
            <person name="Afonso C.L."/>
            <person name="Miller P.J."/>
            <person name="Scott M.A."/>
            <person name="Spackman E."/>
            <person name="Goraichik I."/>
            <person name="Dimitrov K.M."/>
            <person name="Suarez D.L."/>
            <person name="Swayne D.E."/>
        </authorList>
    </citation>
    <scope>NUCLEOTIDE SEQUENCE [LARGE SCALE GENOMIC DNA]</scope>
    <source>
        <strain evidence="3 4">CECT 7639</strain>
    </source>
</reference>
<evidence type="ECO:0008006" key="5">
    <source>
        <dbReference type="Google" id="ProtNLM"/>
    </source>
</evidence>
<dbReference type="AlphaFoldDB" id="A0A1Y5TV09"/>
<dbReference type="Pfam" id="PF19798">
    <property type="entry name" value="Sulfotransfer_5"/>
    <property type="match status" value="1"/>
</dbReference>
<dbReference type="Proteomes" id="UP000193077">
    <property type="component" value="Unassembled WGS sequence"/>
</dbReference>
<dbReference type="RefSeq" id="WP_085798091.1">
    <property type="nucleotide sequence ID" value="NZ_FWFO01000008.1"/>
</dbReference>
<evidence type="ECO:0000313" key="3">
    <source>
        <dbReference type="EMBL" id="SLN73728.1"/>
    </source>
</evidence>
<dbReference type="InterPro" id="IPR027417">
    <property type="entry name" value="P-loop_NTPase"/>
</dbReference>
<dbReference type="InterPro" id="IPR050571">
    <property type="entry name" value="Class-IV_PLP-Dep_Aminotrnsfr"/>
</dbReference>
<keyword evidence="2" id="KW-0028">Amino-acid biosynthesis</keyword>
<evidence type="ECO:0000313" key="4">
    <source>
        <dbReference type="Proteomes" id="UP000193077"/>
    </source>
</evidence>
<name>A0A1Y5TV09_9RHOB</name>
<organism evidence="3 4">
    <name type="scientific">Falsiruegeria litorea R37</name>
    <dbReference type="NCBI Taxonomy" id="1200284"/>
    <lineage>
        <taxon>Bacteria</taxon>
        <taxon>Pseudomonadati</taxon>
        <taxon>Pseudomonadota</taxon>
        <taxon>Alphaproteobacteria</taxon>
        <taxon>Rhodobacterales</taxon>
        <taxon>Roseobacteraceae</taxon>
        <taxon>Falsiruegeria</taxon>
    </lineage>
</organism>
<dbReference type="PANTHER" id="PTHR42743:SF11">
    <property type="entry name" value="AMINODEOXYCHORISMATE LYASE"/>
    <property type="match status" value="1"/>
</dbReference>
<protein>
    <recommendedName>
        <fullName evidence="5">Sulfotransferase family protein</fullName>
    </recommendedName>
</protein>
<sequence length="251" mass="29391">MHKIIALWSHPRSMSTAMERIMRERGDLDCAHEPFMYDYYVNRSVREMPHFDVQDDHPQTFDAIRDMLLARAEKQPVFFKDMSYYVMPHILDDAAFQDRLVNCFLIRNPMASIKSYFKLDPDVSSDEIGIEKQWRHYQALVDAGQTPVVIEAEAVRRDDRATLSAMWDKIDLPFVEAAFDWQTERPADWAQVDGWHADAGTSKSIRPLTLEDLTRQEEAFFAAAEAEPRMLAYLEHHMPYYLRLKAAAMRR</sequence>
<evidence type="ECO:0000256" key="2">
    <source>
        <dbReference type="ARBA" id="ARBA00023304"/>
    </source>
</evidence>
<dbReference type="OrthoDB" id="272985at2"/>
<comment type="similarity">
    <text evidence="1">Belongs to the class-IV pyridoxal-phosphate-dependent aminotransferase family.</text>
</comment>
<keyword evidence="2" id="KW-0100">Branched-chain amino acid biosynthesis</keyword>
<evidence type="ECO:0000256" key="1">
    <source>
        <dbReference type="ARBA" id="ARBA00009320"/>
    </source>
</evidence>
<dbReference type="PANTHER" id="PTHR42743">
    <property type="entry name" value="AMINO-ACID AMINOTRANSFERASE"/>
    <property type="match status" value="1"/>
</dbReference>
<keyword evidence="4" id="KW-1185">Reference proteome</keyword>
<dbReference type="EMBL" id="FWFO01000008">
    <property type="protein sequence ID" value="SLN73728.1"/>
    <property type="molecule type" value="Genomic_DNA"/>
</dbReference>
<dbReference type="GO" id="GO:0009082">
    <property type="term" value="P:branched-chain amino acid biosynthetic process"/>
    <property type="evidence" value="ECO:0007669"/>
    <property type="project" value="UniProtKB-KW"/>
</dbReference>
<proteinExistence type="inferred from homology"/>
<dbReference type="SUPFAM" id="SSF52540">
    <property type="entry name" value="P-loop containing nucleoside triphosphate hydrolases"/>
    <property type="match status" value="1"/>
</dbReference>
<gene>
    <name evidence="3" type="ORF">TRL7639_04452</name>
</gene>